<dbReference type="SMART" id="SM00408">
    <property type="entry name" value="IGc2"/>
    <property type="match status" value="1"/>
</dbReference>
<dbReference type="GeneID" id="20208480"/>
<dbReference type="OrthoDB" id="10253954at2759"/>
<dbReference type="PROSITE" id="PS50835">
    <property type="entry name" value="IG_LIKE"/>
    <property type="match status" value="1"/>
</dbReference>
<dbReference type="InterPro" id="IPR013783">
    <property type="entry name" value="Ig-like_fold"/>
</dbReference>
<gene>
    <name evidence="6" type="primary">20208480</name>
    <name evidence="5" type="ORF">HELRODRAFT_182341</name>
</gene>
<dbReference type="EnsemblMetazoa" id="HelroT182341">
    <property type="protein sequence ID" value="HelroP182341"/>
    <property type="gene ID" value="HelroG182341"/>
</dbReference>
<dbReference type="Gene3D" id="2.60.40.10">
    <property type="entry name" value="Immunoglobulins"/>
    <property type="match status" value="2"/>
</dbReference>
<evidence type="ECO:0000256" key="1">
    <source>
        <dbReference type="ARBA" id="ARBA00022729"/>
    </source>
</evidence>
<feature type="compositionally biased region" description="Low complexity" evidence="3">
    <location>
        <begin position="121"/>
        <end position="139"/>
    </location>
</feature>
<dbReference type="RefSeq" id="XP_009030863.1">
    <property type="nucleotide sequence ID" value="XM_009032615.1"/>
</dbReference>
<feature type="domain" description="Ig-like" evidence="4">
    <location>
        <begin position="13"/>
        <end position="52"/>
    </location>
</feature>
<dbReference type="PANTHER" id="PTHR45080">
    <property type="entry name" value="CONTACTIN 5"/>
    <property type="match status" value="1"/>
</dbReference>
<evidence type="ECO:0000256" key="3">
    <source>
        <dbReference type="SAM" id="MobiDB-lite"/>
    </source>
</evidence>
<dbReference type="InterPro" id="IPR013098">
    <property type="entry name" value="Ig_I-set"/>
</dbReference>
<dbReference type="InterPro" id="IPR003598">
    <property type="entry name" value="Ig_sub2"/>
</dbReference>
<evidence type="ECO:0000313" key="7">
    <source>
        <dbReference type="Proteomes" id="UP000015101"/>
    </source>
</evidence>
<dbReference type="PANTHER" id="PTHR45080:SF8">
    <property type="entry name" value="IG-LIKE DOMAIN-CONTAINING PROTEIN"/>
    <property type="match status" value="1"/>
</dbReference>
<dbReference type="InterPro" id="IPR036179">
    <property type="entry name" value="Ig-like_dom_sf"/>
</dbReference>
<dbReference type="EMBL" id="KB097731">
    <property type="protein sequence ID" value="ESN90996.1"/>
    <property type="molecule type" value="Genomic_DNA"/>
</dbReference>
<dbReference type="Proteomes" id="UP000015101">
    <property type="component" value="Unassembled WGS sequence"/>
</dbReference>
<evidence type="ECO:0000259" key="4">
    <source>
        <dbReference type="PROSITE" id="PS50835"/>
    </source>
</evidence>
<reference evidence="6" key="3">
    <citation type="submission" date="2015-06" db="UniProtKB">
        <authorList>
            <consortium name="EnsemblMetazoa"/>
        </authorList>
    </citation>
    <scope>IDENTIFICATION</scope>
</reference>
<reference evidence="7" key="1">
    <citation type="submission" date="2012-12" db="EMBL/GenBank/DDBJ databases">
        <authorList>
            <person name="Hellsten U."/>
            <person name="Grimwood J."/>
            <person name="Chapman J.A."/>
            <person name="Shapiro H."/>
            <person name="Aerts A."/>
            <person name="Otillar R.P."/>
            <person name="Terry A.Y."/>
            <person name="Boore J.L."/>
            <person name="Simakov O."/>
            <person name="Marletaz F."/>
            <person name="Cho S.-J."/>
            <person name="Edsinger-Gonzales E."/>
            <person name="Havlak P."/>
            <person name="Kuo D.-H."/>
            <person name="Larsson T."/>
            <person name="Lv J."/>
            <person name="Arendt D."/>
            <person name="Savage R."/>
            <person name="Osoegawa K."/>
            <person name="de Jong P."/>
            <person name="Lindberg D.R."/>
            <person name="Seaver E.C."/>
            <person name="Weisblat D.A."/>
            <person name="Putnam N.H."/>
            <person name="Grigoriev I.V."/>
            <person name="Rokhsar D.S."/>
        </authorList>
    </citation>
    <scope>NUCLEOTIDE SEQUENCE</scope>
</reference>
<dbReference type="KEGG" id="hro:HELRODRAFT_182341"/>
<feature type="compositionally biased region" description="Polar residues" evidence="3">
    <location>
        <begin position="69"/>
        <end position="105"/>
    </location>
</feature>
<dbReference type="SMART" id="SM00409">
    <property type="entry name" value="IG"/>
    <property type="match status" value="1"/>
</dbReference>
<dbReference type="OMA" id="EMECHAS"/>
<feature type="region of interest" description="Disordered" evidence="3">
    <location>
        <begin position="67"/>
        <end position="105"/>
    </location>
</feature>
<reference evidence="5 7" key="2">
    <citation type="journal article" date="2013" name="Nature">
        <title>Insights into bilaterian evolution from three spiralian genomes.</title>
        <authorList>
            <person name="Simakov O."/>
            <person name="Marletaz F."/>
            <person name="Cho S.J."/>
            <person name="Edsinger-Gonzales E."/>
            <person name="Havlak P."/>
            <person name="Hellsten U."/>
            <person name="Kuo D.H."/>
            <person name="Larsson T."/>
            <person name="Lv J."/>
            <person name="Arendt D."/>
            <person name="Savage R."/>
            <person name="Osoegawa K."/>
            <person name="de Jong P."/>
            <person name="Grimwood J."/>
            <person name="Chapman J.A."/>
            <person name="Shapiro H."/>
            <person name="Aerts A."/>
            <person name="Otillar R.P."/>
            <person name="Terry A.Y."/>
            <person name="Boore J.L."/>
            <person name="Grigoriev I.V."/>
            <person name="Lindberg D.R."/>
            <person name="Seaver E.C."/>
            <person name="Weisblat D.A."/>
            <person name="Putnam N.H."/>
            <person name="Rokhsar D.S."/>
        </authorList>
    </citation>
    <scope>NUCLEOTIDE SEQUENCE</scope>
</reference>
<organism evidence="6 7">
    <name type="scientific">Helobdella robusta</name>
    <name type="common">Californian leech</name>
    <dbReference type="NCBI Taxonomy" id="6412"/>
    <lineage>
        <taxon>Eukaryota</taxon>
        <taxon>Metazoa</taxon>
        <taxon>Spiralia</taxon>
        <taxon>Lophotrochozoa</taxon>
        <taxon>Annelida</taxon>
        <taxon>Clitellata</taxon>
        <taxon>Hirudinea</taxon>
        <taxon>Rhynchobdellida</taxon>
        <taxon>Glossiphoniidae</taxon>
        <taxon>Helobdella</taxon>
    </lineage>
</organism>
<protein>
    <recommendedName>
        <fullName evidence="4">Ig-like domain-containing protein</fullName>
    </recommendedName>
</protein>
<dbReference type="HOGENOM" id="CLU_1086955_0_0_1"/>
<keyword evidence="7" id="KW-1185">Reference proteome</keyword>
<dbReference type="InterPro" id="IPR050958">
    <property type="entry name" value="Cell_Adh-Cytoskel_Orgn"/>
</dbReference>
<dbReference type="SUPFAM" id="SSF48726">
    <property type="entry name" value="Immunoglobulin"/>
    <property type="match status" value="1"/>
</dbReference>
<evidence type="ECO:0000256" key="2">
    <source>
        <dbReference type="ARBA" id="ARBA00023157"/>
    </source>
</evidence>
<evidence type="ECO:0000313" key="6">
    <source>
        <dbReference type="EnsemblMetazoa" id="HelroP182341"/>
    </source>
</evidence>
<dbReference type="EMBL" id="AMQM01008148">
    <property type="status" value="NOT_ANNOTATED_CDS"/>
    <property type="molecule type" value="Genomic_DNA"/>
</dbReference>
<dbReference type="CTD" id="20208480"/>
<feature type="region of interest" description="Disordered" evidence="3">
    <location>
        <begin position="119"/>
        <end position="145"/>
    </location>
</feature>
<sequence length="256" mass="29670">MNDVTIINQPVPPKLTKVPSTFMTAMLGHTAEMECHASGSPQPEITWFKNGKRLRFVTLDEPQLDDAKINSNEHTNYRTNNFKNSKTNKEQTNVNKTSNISKNYDNINHQRHYHYQQSKLNSNNNNNNNSSSSNNNSNNHIEHPINTTNQLKNKNTASSNNNNHNSYNDVIIDHHHNNNNHNYDDYDDDNDINKILRFDYNIQILNLNLNDSGLYMCQLNNSAGTIRHFIRLLVKDESLKYPGQKMKMTVRLLLQF</sequence>
<dbReference type="AlphaFoldDB" id="T1FI31"/>
<dbReference type="InterPro" id="IPR007110">
    <property type="entry name" value="Ig-like_dom"/>
</dbReference>
<keyword evidence="2" id="KW-1015">Disulfide bond</keyword>
<evidence type="ECO:0000313" key="5">
    <source>
        <dbReference type="EMBL" id="ESN90996.1"/>
    </source>
</evidence>
<dbReference type="InterPro" id="IPR003599">
    <property type="entry name" value="Ig_sub"/>
</dbReference>
<dbReference type="InParanoid" id="T1FI31"/>
<dbReference type="Pfam" id="PF07679">
    <property type="entry name" value="I-set"/>
    <property type="match status" value="1"/>
</dbReference>
<keyword evidence="1" id="KW-0732">Signal</keyword>
<name>T1FI31_HELRO</name>
<accession>T1FI31</accession>
<proteinExistence type="predicted"/>